<gene>
    <name evidence="3" type="ORF">CGOC_LOCUS2744</name>
</gene>
<sequence>MPSSSNVGHPEDEVKIERESCAVAVEMCADEREEMESEHSQDEGYEYVEEKPPEYVAPAVEESTETIKKEETNDEEQIEQLEAKMQDLKATEDLDATAQEVEAIHLFYIFKVAMYVIALVKVCKQHWLPLASSCNAFVFVEAPEVECGQHESPPPSSDAETVEEAIDDELGLKR</sequence>
<evidence type="ECO:0000256" key="1">
    <source>
        <dbReference type="SAM" id="Coils"/>
    </source>
</evidence>
<name>A0A3P6R4M8_CYLGO</name>
<dbReference type="EMBL" id="UYRV01006437">
    <property type="protein sequence ID" value="VDK53657.1"/>
    <property type="molecule type" value="Genomic_DNA"/>
</dbReference>
<reference evidence="3 4" key="1">
    <citation type="submission" date="2018-11" db="EMBL/GenBank/DDBJ databases">
        <authorList>
            <consortium name="Pathogen Informatics"/>
        </authorList>
    </citation>
    <scope>NUCLEOTIDE SEQUENCE [LARGE SCALE GENOMIC DNA]</scope>
</reference>
<dbReference type="AlphaFoldDB" id="A0A3P6R4M8"/>
<keyword evidence="4" id="KW-1185">Reference proteome</keyword>
<evidence type="ECO:0000313" key="4">
    <source>
        <dbReference type="Proteomes" id="UP000271889"/>
    </source>
</evidence>
<evidence type="ECO:0000256" key="2">
    <source>
        <dbReference type="SAM" id="MobiDB-lite"/>
    </source>
</evidence>
<feature type="coiled-coil region" evidence="1">
    <location>
        <begin position="64"/>
        <end position="91"/>
    </location>
</feature>
<protein>
    <submittedName>
        <fullName evidence="3">Uncharacterized protein</fullName>
    </submittedName>
</protein>
<keyword evidence="1" id="KW-0175">Coiled coil</keyword>
<feature type="region of interest" description="Disordered" evidence="2">
    <location>
        <begin position="147"/>
        <end position="174"/>
    </location>
</feature>
<accession>A0A3P6R4M8</accession>
<feature type="compositionally biased region" description="Acidic residues" evidence="2">
    <location>
        <begin position="160"/>
        <end position="174"/>
    </location>
</feature>
<dbReference type="Proteomes" id="UP000271889">
    <property type="component" value="Unassembled WGS sequence"/>
</dbReference>
<evidence type="ECO:0000313" key="3">
    <source>
        <dbReference type="EMBL" id="VDK53657.1"/>
    </source>
</evidence>
<organism evidence="3 4">
    <name type="scientific">Cylicostephanus goldi</name>
    <name type="common">Nematode worm</name>
    <dbReference type="NCBI Taxonomy" id="71465"/>
    <lineage>
        <taxon>Eukaryota</taxon>
        <taxon>Metazoa</taxon>
        <taxon>Ecdysozoa</taxon>
        <taxon>Nematoda</taxon>
        <taxon>Chromadorea</taxon>
        <taxon>Rhabditida</taxon>
        <taxon>Rhabditina</taxon>
        <taxon>Rhabditomorpha</taxon>
        <taxon>Strongyloidea</taxon>
        <taxon>Strongylidae</taxon>
        <taxon>Cylicostephanus</taxon>
    </lineage>
</organism>
<proteinExistence type="predicted"/>